<dbReference type="InterPro" id="IPR051251">
    <property type="entry name" value="STK_FNIP-Repeat"/>
</dbReference>
<protein>
    <submittedName>
        <fullName evidence="1">Uncharacterized protein</fullName>
    </submittedName>
</protein>
<gene>
    <name evidence="1" type="ORF">DFA_02253</name>
</gene>
<dbReference type="PANTHER" id="PTHR32134:SF169">
    <property type="entry name" value="FNIP REPEAT-CONTAINING PROTEIN-RELATED"/>
    <property type="match status" value="1"/>
</dbReference>
<keyword evidence="2" id="KW-1185">Reference proteome</keyword>
<dbReference type="Proteomes" id="UP000007797">
    <property type="component" value="Unassembled WGS sequence"/>
</dbReference>
<dbReference type="PANTHER" id="PTHR32134">
    <property type="entry name" value="FNIP REPEAT-CONTAINING PROTEIN"/>
    <property type="match status" value="1"/>
</dbReference>
<dbReference type="GeneID" id="14871217"/>
<dbReference type="EMBL" id="GL883016">
    <property type="protein sequence ID" value="EGG19010.1"/>
    <property type="molecule type" value="Genomic_DNA"/>
</dbReference>
<dbReference type="AlphaFoldDB" id="F4PYY1"/>
<proteinExistence type="predicted"/>
<sequence>MNNNNNNNNNSAVVVETCYLIYKLPNTVLLNIVNNVTDNVDLICLLLTCKKLYLHIRQHYSASLQFNKPLEYITSFGDHYDDHFINTLKQFSLVSFRSLFDNSLSNQIVISKDDGDSPVSINNHRIKETTSSSSSRINDHQRRETSILVKDMSKIGGESLFVIPPNTTSIYLMEPIKSPTSLPFLSHLYHSTDIKKMTVGRYRSTEELFKLPESLQSLHLTFNRPSCLKRGDVFPRHLETLELNEGTIDLSDIRLDKLQSLKDLVLFPVIHTLPGFLPVSLTSLSIEFTKEPPSNIFQSLVSLSKLTLYVTLDDALRQHSYAIDLTNLGSLKSFHFYPGESVANSSILRLPLSSSLETLIIFNQCTLTNLSTLFFPTTLTSLDISVKLMLDMERVCLPTTLKKLTLAKCNVTIPVGFIPANVNTLTIKSDEDVGLLEGSIPSLVERLTLFGYNGPINSRYLPNSIKFLSWNRIKDDHWLPERLDKLAWMDFDSTRPQIISSYPSTIRSLDYSNLFGEFQIIVPPSLNSLYCSLRSTLSIDNVPIYSLTRSNLKMPKNDIDYDYDYDNYNGQTFLLPSNLKKLKIKLFHPSRDETLSFRLDDIINQTNIDQLSIYIHGRLLFKTTIKRLDHQSVMLVNSKTLFGGIINQKQKIEINNNNQNNNNNNNNNNYLPFYLHSLKGKVPFWSYENIKKN</sequence>
<organism evidence="1 2">
    <name type="scientific">Cavenderia fasciculata</name>
    <name type="common">Slime mold</name>
    <name type="synonym">Dictyostelium fasciculatum</name>
    <dbReference type="NCBI Taxonomy" id="261658"/>
    <lineage>
        <taxon>Eukaryota</taxon>
        <taxon>Amoebozoa</taxon>
        <taxon>Evosea</taxon>
        <taxon>Eumycetozoa</taxon>
        <taxon>Dictyostelia</taxon>
        <taxon>Acytosteliales</taxon>
        <taxon>Cavenderiaceae</taxon>
        <taxon>Cavenderia</taxon>
    </lineage>
</organism>
<reference evidence="2" key="1">
    <citation type="journal article" date="2011" name="Genome Res.">
        <title>Phylogeny-wide analysis of social amoeba genomes highlights ancient origins for complex intercellular communication.</title>
        <authorList>
            <person name="Heidel A.J."/>
            <person name="Lawal H.M."/>
            <person name="Felder M."/>
            <person name="Schilde C."/>
            <person name="Helps N.R."/>
            <person name="Tunggal B."/>
            <person name="Rivero F."/>
            <person name="John U."/>
            <person name="Schleicher M."/>
            <person name="Eichinger L."/>
            <person name="Platzer M."/>
            <person name="Noegel A.A."/>
            <person name="Schaap P."/>
            <person name="Gloeckner G."/>
        </authorList>
    </citation>
    <scope>NUCLEOTIDE SEQUENCE [LARGE SCALE GENOMIC DNA]</scope>
    <source>
        <strain evidence="2">SH3</strain>
    </source>
</reference>
<dbReference type="OrthoDB" id="24206at2759"/>
<evidence type="ECO:0000313" key="2">
    <source>
        <dbReference type="Proteomes" id="UP000007797"/>
    </source>
</evidence>
<accession>F4PYY1</accession>
<evidence type="ECO:0000313" key="1">
    <source>
        <dbReference type="EMBL" id="EGG19010.1"/>
    </source>
</evidence>
<name>F4PYY1_CACFS</name>
<dbReference type="RefSeq" id="XP_004366643.1">
    <property type="nucleotide sequence ID" value="XM_004366586.1"/>
</dbReference>
<dbReference type="KEGG" id="dfa:DFA_02253"/>